<name>A0A6H9XJZ6_9CORY</name>
<dbReference type="EMBL" id="UARK01000003">
    <property type="protein sequence ID" value="SPW27848.1"/>
    <property type="molecule type" value="Genomic_DNA"/>
</dbReference>
<proteinExistence type="predicted"/>
<reference evidence="1 2" key="1">
    <citation type="submission" date="2018-06" db="EMBL/GenBank/DDBJ databases">
        <authorList>
            <consortium name="Pathogen Informatics"/>
            <person name="Doyle S."/>
        </authorList>
    </citation>
    <scope>NUCLEOTIDE SEQUENCE [LARGE SCALE GENOMIC DNA]</scope>
    <source>
        <strain evidence="1 2">NCTC10254</strain>
    </source>
</reference>
<comment type="caution">
    <text evidence="1">The sequence shown here is derived from an EMBL/GenBank/DDBJ whole genome shotgun (WGS) entry which is preliminary data.</text>
</comment>
<dbReference type="Proteomes" id="UP000249886">
    <property type="component" value="Unassembled WGS sequence"/>
</dbReference>
<evidence type="ECO:0000313" key="2">
    <source>
        <dbReference type="Proteomes" id="UP000249886"/>
    </source>
</evidence>
<organism evidence="1 2">
    <name type="scientific">Corynebacterium matruchotii</name>
    <dbReference type="NCBI Taxonomy" id="43768"/>
    <lineage>
        <taxon>Bacteria</taxon>
        <taxon>Bacillati</taxon>
        <taxon>Actinomycetota</taxon>
        <taxon>Actinomycetes</taxon>
        <taxon>Mycobacteriales</taxon>
        <taxon>Corynebacteriaceae</taxon>
        <taxon>Corynebacterium</taxon>
    </lineage>
</organism>
<dbReference type="GeneID" id="84574194"/>
<evidence type="ECO:0000313" key="1">
    <source>
        <dbReference type="EMBL" id="SPW27848.1"/>
    </source>
</evidence>
<dbReference type="RefSeq" id="WP_005525728.1">
    <property type="nucleotide sequence ID" value="NZ_CP050134.2"/>
</dbReference>
<dbReference type="AlphaFoldDB" id="A0A6H9XJZ6"/>
<gene>
    <name evidence="1" type="ORF">NCTC10254_01042</name>
</gene>
<sequence>MSEFEHPIKDVTDSLLGWATQAELELAQRLNHPNVTIIGDLDLASDEVERIEKLYGIFLARQLAAGGNLAELTALSPALFLVTLTARAKKLVAADTFSREYLGGIGLNDLVSESQIDSILADKLAEYLTNMQVSAFDTDPVTVLCWHAGFVNTEIPQLLETIDTVAAKHDNPTIDDLELPHYFSGFHQVSPHAATLYQGVMALRDFTITHPQSWFDRDRKHLEPQLPIAIADAVAAELRERPVGTEDRAAAVGVANRELRPRLILDPVRKKVCLRLPEQRVPARGEITWRVSLEGSTTVYRTGRAWGDVTGYAESLDITLPRPVREVTVEDLSNHITWNVPVVNTNDPILLFNKRGGSVTDKKSLHHQRIRALIPAENRLVDVVHDMDIQPVSSFTIDGWDGWVCHNVILDGVDSLASLDAAATATQSDLKLLRVVDPRQRVTFRTPDEAIKHVTTLGGLKVHSQSLVAEFPPTPSGDTEIWHLSISAFGGAGLAGEEITQPEPLEVPAEGGVFHVLDPDAYDAPWVGEYLVRMRGPRNESFRHEFAIVEGMLAVTTYAGSSGSCRIPAGGGLSEATLIVKPGNKPFTVQPDKVHVSSQEAGADFVVSTEEGDSLPLRFNPPRLIFELPLLTEPPMWRASRMLLHPRMIDTEGTIRVRGAGELEDPKISVRNHHGQPVKTTKLTSRDGGITYVVPVSKLVSTTTVLSRGRIDLEWTDPSNNKRISVTLADVETTEPVAVTLDGGTLTVTGTEQQNLGVWVWPETAPWHPADTFPVVDGAVALPEEYVDAGNLIVQVHVRDPFTVLHTPVSPGPEATVLEQEGFFGTDDGVLGTLSAFISGSHDTIPTDPQVMPVLWDMLASGGHRPETIKAVRTVFQANPDASLRGLSQSLVKSAQQPGRFIETGLVRCRFTGTPGSEAMDADLHLAAWIGTLELLGQLDHLFGAEGYPDAAKPQVEEVKKQLAALAGDNILETLKTARDTTLDSACIDKTTVMLAGMDPAQQRFLLNQVFGEHIVPGAVLDDSSRLLAVFETFNQRDKLRELLGSENLIASAVTLLRTLRSSNKSLYALARIRFDKLDGVDTNAKENLWALAPVVSLVLALASRVSAHGLITSNKTLDAATAGWARLAEVVPDLVISDIVAADAIALAIAKPGIA</sequence>
<protein>
    <submittedName>
        <fullName evidence="1">Uncharacterized protein</fullName>
    </submittedName>
</protein>
<accession>A0A6H9XJZ6</accession>